<accession>A0A0R3C727</accession>
<sequence>MGLFTKDIKTMNDLFVHQLQDIYYAEQQLTKALPKMATKATDPQLKQGFLTHLEETKQHVARLEEVFKMHGVPVKAVDCPAIDGIIEEADETAGEVADKAVLDAALINAAQAAEHYEIVRYGSLIAWAKQLGRNDCAAVLAKTLEEEKATDKKLTTLAESKVNLRAAS</sequence>
<dbReference type="CDD" id="cd07909">
    <property type="entry name" value="YciF"/>
    <property type="match status" value="1"/>
</dbReference>
<name>A0A0R3C727_9BRAD</name>
<evidence type="ECO:0000313" key="1">
    <source>
        <dbReference type="EMBL" id="KRP93359.1"/>
    </source>
</evidence>
<dbReference type="EMBL" id="LJYF01000030">
    <property type="protein sequence ID" value="KRP93359.1"/>
    <property type="molecule type" value="Genomic_DNA"/>
</dbReference>
<organism evidence="1 2">
    <name type="scientific">Bradyrhizobium yuanmingense</name>
    <dbReference type="NCBI Taxonomy" id="108015"/>
    <lineage>
        <taxon>Bacteria</taxon>
        <taxon>Pseudomonadati</taxon>
        <taxon>Pseudomonadota</taxon>
        <taxon>Alphaproteobacteria</taxon>
        <taxon>Hyphomicrobiales</taxon>
        <taxon>Nitrobacteraceae</taxon>
        <taxon>Bradyrhizobium</taxon>
    </lineage>
</organism>
<comment type="caution">
    <text evidence="1">The sequence shown here is derived from an EMBL/GenBank/DDBJ whole genome shotgun (WGS) entry which is preliminary data.</text>
</comment>
<dbReference type="SUPFAM" id="SSF47240">
    <property type="entry name" value="Ferritin-like"/>
    <property type="match status" value="1"/>
</dbReference>
<dbReference type="InterPro" id="IPR047114">
    <property type="entry name" value="YciF"/>
</dbReference>
<dbReference type="STRING" id="108015.GA0061099_101220"/>
<reference evidence="1 2" key="1">
    <citation type="submission" date="2015-09" db="EMBL/GenBank/DDBJ databases">
        <title>Draft Genome Sequence of the Strain BR 3267 (Bradyrhizobium yuanmingense) recommended as inoculant for cowpea in Brazil.</title>
        <authorList>
            <person name="Simoes-Araujo J.L."/>
            <person name="Zilli J.E."/>
        </authorList>
    </citation>
    <scope>NUCLEOTIDE SEQUENCE [LARGE SCALE GENOMIC DNA]</scope>
    <source>
        <strain evidence="1 2">BR3267</strain>
    </source>
</reference>
<dbReference type="InterPro" id="IPR012347">
    <property type="entry name" value="Ferritin-like"/>
</dbReference>
<dbReference type="InterPro" id="IPR009078">
    <property type="entry name" value="Ferritin-like_SF"/>
</dbReference>
<dbReference type="Proteomes" id="UP000051380">
    <property type="component" value="Unassembled WGS sequence"/>
</dbReference>
<dbReference type="PANTHER" id="PTHR30565">
    <property type="entry name" value="PROTEIN YCIF"/>
    <property type="match status" value="1"/>
</dbReference>
<dbReference type="Pfam" id="PF05974">
    <property type="entry name" value="DUF892"/>
    <property type="match status" value="1"/>
</dbReference>
<dbReference type="OrthoDB" id="9795056at2"/>
<dbReference type="Gene3D" id="1.20.1260.10">
    <property type="match status" value="1"/>
</dbReference>
<evidence type="ECO:0000313" key="2">
    <source>
        <dbReference type="Proteomes" id="UP000051380"/>
    </source>
</evidence>
<dbReference type="RefSeq" id="WP_057028778.1">
    <property type="nucleotide sequence ID" value="NZ_JBGCAU010000002.1"/>
</dbReference>
<dbReference type="AlphaFoldDB" id="A0A0R3C727"/>
<dbReference type="InterPro" id="IPR010287">
    <property type="entry name" value="DUF892_YciF-like"/>
</dbReference>
<gene>
    <name evidence="1" type="ORF">AOQ72_27475</name>
</gene>
<protein>
    <submittedName>
        <fullName evidence="1">Uncharacterized protein</fullName>
    </submittedName>
</protein>
<dbReference type="PANTHER" id="PTHR30565:SF9">
    <property type="entry name" value="PROTEIN YCIF"/>
    <property type="match status" value="1"/>
</dbReference>
<proteinExistence type="predicted"/>